<organism evidence="16 17">
    <name type="scientific">Aurantiacibacter flavus</name>
    <dbReference type="NCBI Taxonomy" id="3145232"/>
    <lineage>
        <taxon>Bacteria</taxon>
        <taxon>Pseudomonadati</taxon>
        <taxon>Pseudomonadota</taxon>
        <taxon>Alphaproteobacteria</taxon>
        <taxon>Sphingomonadales</taxon>
        <taxon>Erythrobacteraceae</taxon>
        <taxon>Aurantiacibacter</taxon>
    </lineage>
</organism>
<dbReference type="Gene3D" id="3.20.20.140">
    <property type="entry name" value="Metal-dependent hydrolases"/>
    <property type="match status" value="1"/>
</dbReference>
<evidence type="ECO:0000256" key="13">
    <source>
        <dbReference type="HAMAP-Rule" id="MF_01902"/>
    </source>
</evidence>
<evidence type="ECO:0000256" key="14">
    <source>
        <dbReference type="SAM" id="MobiDB-lite"/>
    </source>
</evidence>
<feature type="compositionally biased region" description="Polar residues" evidence="14">
    <location>
        <begin position="201"/>
        <end position="214"/>
    </location>
</feature>
<evidence type="ECO:0000256" key="2">
    <source>
        <dbReference type="ARBA" id="ARBA00007391"/>
    </source>
</evidence>
<dbReference type="GO" id="GO:0003887">
    <property type="term" value="F:DNA-directed DNA polymerase activity"/>
    <property type="evidence" value="ECO:0007669"/>
    <property type="project" value="UniProtKB-EC"/>
</dbReference>
<dbReference type="InterPro" id="IPR004013">
    <property type="entry name" value="PHP_dom"/>
</dbReference>
<dbReference type="InterPro" id="IPR016195">
    <property type="entry name" value="Pol/histidinol_Pase-like"/>
</dbReference>
<dbReference type="Proteomes" id="UP001484535">
    <property type="component" value="Unassembled WGS sequence"/>
</dbReference>
<dbReference type="Pfam" id="PF01336">
    <property type="entry name" value="tRNA_anti-codon"/>
    <property type="match status" value="1"/>
</dbReference>
<dbReference type="SMART" id="SM00481">
    <property type="entry name" value="POLIIIAc"/>
    <property type="match status" value="1"/>
</dbReference>
<evidence type="ECO:0000256" key="7">
    <source>
        <dbReference type="ARBA" id="ARBA00022695"/>
    </source>
</evidence>
<dbReference type="RefSeq" id="WP_346783834.1">
    <property type="nucleotide sequence ID" value="NZ_JBDLBR010000001.1"/>
</dbReference>
<keyword evidence="5 13" id="KW-0963">Cytoplasm</keyword>
<name>A0ABV0CU45_9SPHN</name>
<dbReference type="Pfam" id="PF02811">
    <property type="entry name" value="PHP"/>
    <property type="match status" value="1"/>
</dbReference>
<dbReference type="InterPro" id="IPR004805">
    <property type="entry name" value="DnaE2/DnaE/PolC"/>
</dbReference>
<dbReference type="EC" id="2.7.7.7" evidence="3 13"/>
<dbReference type="InterPro" id="IPR003141">
    <property type="entry name" value="Pol/His_phosphatase_N"/>
</dbReference>
<protein>
    <recommendedName>
        <fullName evidence="4 13">Error-prone DNA polymerase</fullName>
        <ecNumber evidence="3 13">2.7.7.7</ecNumber>
    </recommendedName>
</protein>
<dbReference type="SUPFAM" id="SSF89550">
    <property type="entry name" value="PHP domain-like"/>
    <property type="match status" value="1"/>
</dbReference>
<evidence type="ECO:0000256" key="1">
    <source>
        <dbReference type="ARBA" id="ARBA00004496"/>
    </source>
</evidence>
<keyword evidence="7 13" id="KW-0548">Nucleotidyltransferase</keyword>
<dbReference type="CDD" id="cd07434">
    <property type="entry name" value="PHP_PolIIIA_DnaE2"/>
    <property type="match status" value="1"/>
</dbReference>
<evidence type="ECO:0000256" key="9">
    <source>
        <dbReference type="ARBA" id="ARBA00022763"/>
    </source>
</evidence>
<dbReference type="Pfam" id="PF17657">
    <property type="entry name" value="DNA_pol3_finger"/>
    <property type="match status" value="1"/>
</dbReference>
<reference evidence="16 17" key="1">
    <citation type="submission" date="2024-05" db="EMBL/GenBank/DDBJ databases">
        <authorList>
            <person name="Park S."/>
        </authorList>
    </citation>
    <scope>NUCLEOTIDE SEQUENCE [LARGE SCALE GENOMIC DNA]</scope>
    <source>
        <strain evidence="16 17">DGU5</strain>
    </source>
</reference>
<gene>
    <name evidence="13" type="primary">dnaE2</name>
    <name evidence="16" type="ORF">ABDJ38_04355</name>
</gene>
<dbReference type="CDD" id="cd04485">
    <property type="entry name" value="DnaE_OBF"/>
    <property type="match status" value="1"/>
</dbReference>
<dbReference type="HAMAP" id="MF_01902">
    <property type="entry name" value="DNApol_error_prone"/>
    <property type="match status" value="1"/>
</dbReference>
<evidence type="ECO:0000313" key="16">
    <source>
        <dbReference type="EMBL" id="MEN7536399.1"/>
    </source>
</evidence>
<dbReference type="PANTHER" id="PTHR32294:SF4">
    <property type="entry name" value="ERROR-PRONE DNA POLYMERASE"/>
    <property type="match status" value="1"/>
</dbReference>
<evidence type="ECO:0000256" key="10">
    <source>
        <dbReference type="ARBA" id="ARBA00022932"/>
    </source>
</evidence>
<dbReference type="Pfam" id="PF07733">
    <property type="entry name" value="DNA_pol3_alpha"/>
    <property type="match status" value="1"/>
</dbReference>
<dbReference type="NCBIfam" id="TIGR00594">
    <property type="entry name" value="polc"/>
    <property type="match status" value="1"/>
</dbReference>
<feature type="compositionally biased region" description="Basic and acidic residues" evidence="14">
    <location>
        <begin position="218"/>
        <end position="230"/>
    </location>
</feature>
<dbReference type="EMBL" id="JBDLBR010000001">
    <property type="protein sequence ID" value="MEN7536399.1"/>
    <property type="molecule type" value="Genomic_DNA"/>
</dbReference>
<evidence type="ECO:0000256" key="5">
    <source>
        <dbReference type="ARBA" id="ARBA00022490"/>
    </source>
</evidence>
<keyword evidence="11 13" id="KW-0234">DNA repair</keyword>
<dbReference type="PANTHER" id="PTHR32294">
    <property type="entry name" value="DNA POLYMERASE III SUBUNIT ALPHA"/>
    <property type="match status" value="1"/>
</dbReference>
<evidence type="ECO:0000259" key="15">
    <source>
        <dbReference type="SMART" id="SM00481"/>
    </source>
</evidence>
<evidence type="ECO:0000256" key="8">
    <source>
        <dbReference type="ARBA" id="ARBA00022705"/>
    </source>
</evidence>
<dbReference type="Gene3D" id="1.10.150.870">
    <property type="match status" value="1"/>
</dbReference>
<evidence type="ECO:0000256" key="4">
    <source>
        <dbReference type="ARBA" id="ARBA00017273"/>
    </source>
</evidence>
<feature type="compositionally biased region" description="Basic and acidic residues" evidence="14">
    <location>
        <begin position="1250"/>
        <end position="1269"/>
    </location>
</feature>
<dbReference type="InterPro" id="IPR040982">
    <property type="entry name" value="DNA_pol3_finger"/>
</dbReference>
<feature type="region of interest" description="Disordered" evidence="14">
    <location>
        <begin position="1209"/>
        <end position="1269"/>
    </location>
</feature>
<evidence type="ECO:0000256" key="3">
    <source>
        <dbReference type="ARBA" id="ARBA00012417"/>
    </source>
</evidence>
<evidence type="ECO:0000256" key="12">
    <source>
        <dbReference type="ARBA" id="ARBA00049244"/>
    </source>
</evidence>
<comment type="caution">
    <text evidence="16">The sequence shown here is derived from an EMBL/GenBank/DDBJ whole genome shotgun (WGS) entry which is preliminary data.</text>
</comment>
<dbReference type="InterPro" id="IPR004365">
    <property type="entry name" value="NA-bd_OB_tRNA"/>
</dbReference>
<proteinExistence type="inferred from homology"/>
<evidence type="ECO:0000256" key="6">
    <source>
        <dbReference type="ARBA" id="ARBA00022679"/>
    </source>
</evidence>
<dbReference type="InterPro" id="IPR023073">
    <property type="entry name" value="DnaE2"/>
</dbReference>
<dbReference type="Pfam" id="PF14579">
    <property type="entry name" value="HHH_6"/>
    <property type="match status" value="1"/>
</dbReference>
<keyword evidence="6 13" id="KW-0808">Transferase</keyword>
<keyword evidence="9 13" id="KW-0227">DNA damage</keyword>
<evidence type="ECO:0000313" key="17">
    <source>
        <dbReference type="Proteomes" id="UP001484535"/>
    </source>
</evidence>
<comment type="catalytic activity">
    <reaction evidence="12 13">
        <text>DNA(n) + a 2'-deoxyribonucleoside 5'-triphosphate = DNA(n+1) + diphosphate</text>
        <dbReference type="Rhea" id="RHEA:22508"/>
        <dbReference type="Rhea" id="RHEA-COMP:17339"/>
        <dbReference type="Rhea" id="RHEA-COMP:17340"/>
        <dbReference type="ChEBI" id="CHEBI:33019"/>
        <dbReference type="ChEBI" id="CHEBI:61560"/>
        <dbReference type="ChEBI" id="CHEBI:173112"/>
        <dbReference type="EC" id="2.7.7.7"/>
    </reaction>
</comment>
<sequence length="1269" mass="140971">MPDAPLTPGKRHVATDPALIGKPSRASFVELGVMSCFSFLRGASDAVDLALTARALGYDALGIADANSMAGVVRVHGEAKALKLRPVIGCRIETVEGLAFLAYPQDRAAYGRLCRLISAGRMQTLSGEWQDKGACAISLAMLAAHCEGVHLIALPPRDLMAEFTIAVEDNVVAFPVQEARGDAEARSSISFSEAQRHREGTSPQSGNSTRSVTSAGKVGDEERLSRERKPSAPLRLCERPQNLRVSASSREPKTRPLTKAYADLLPHLARQLPNLKHLAASFLYAGDDIARIERLDMLARANGMTILATNDVHHHAPERRPLQDVMTAIRHKTTIAQAGHLLHANAERHLKSPQEMERLFARWPHAIAAARQVADACTFDLEQLTYDYPEEIYPEGRNPQEHLEAETWLGAERCYPPEEFPQGVPSSVRETLERELKLIGKLGLARYFLTIKDIVDFARGQEPPILCQGRGSAANSAVCYVLGITSVDPAKHALLFDRFISEERKEPPDIDVDFEHERREEVIQYIYKKYGRHRAGLCATVIHYRPRMAIREVGKVMGLSEDVTSALARTVWGSMGREVSHRHAEEIGMDLSDPHLRRVLALTEQMIGMPRHLSQHVGGFILTASPLTETVPIGNGAMPERSFIEWDKDDIDALGILKVDVLALGMLTCIRKCLDLLEDHHGRTLTLATVPREDEETYAMLRRGDSLGVFQVESRAQMNMLPRLRPREFYDLVIQVAIVRPGPIQGDMVHPYLRRRRGAEAVEIPAPSPEHGPPDELSSILKRTLGVPIFQEQAMKIALDAAKFSALEANRLRKAMATFRSRGMVDELQDMMVGRMIKRGYDPEFAERCFNQIKGFGEYGFPESHAASFAHLVYVSSWLKCHFPAAFACALLNSQPMGFYAPAQIVRDAREHGVVVLPVDVNHSEWDCTLELVEDSRGGAETRSGVSLTEARQSARQDRHIALRLGFRQLDGLPEHAAAMLVAARQAEGVFADVSDLRERARLIPPHIEKLASADCFGSLGLSRRQALWDARSLVAAPDLPLFTHAETRDEGAERGRAVLPTMPLSEEVVTDYQTTRLSLKAHPMSFLRASLGERGFVRAADLRARKNRTMVQVAGVVLIRQRPGSAKGVCFITIEDETGIANVVVWPDLMERLRRVVMGARLMEVRGRVEYDDEVVHIIAQHITDTTHDLHLLSDDLLSTPLARADHIKSPLPSGKVNPRDNLREGADDPVEPWQDPPPGNRDCGFHGPDLRGHPRDLRIIPKSRDFH</sequence>
<keyword evidence="8 13" id="KW-0235">DNA replication</keyword>
<dbReference type="NCBIfam" id="NF004225">
    <property type="entry name" value="PRK05672.1"/>
    <property type="match status" value="1"/>
</dbReference>
<evidence type="ECO:0000256" key="11">
    <source>
        <dbReference type="ARBA" id="ARBA00023204"/>
    </source>
</evidence>
<feature type="compositionally biased region" description="Basic and acidic residues" evidence="14">
    <location>
        <begin position="1219"/>
        <end position="1228"/>
    </location>
</feature>
<dbReference type="InterPro" id="IPR029460">
    <property type="entry name" value="DNAPol_HHH"/>
</dbReference>
<comment type="subcellular location">
    <subcellularLocation>
        <location evidence="1 13">Cytoplasm</location>
    </subcellularLocation>
</comment>
<comment type="similarity">
    <text evidence="2 13">Belongs to the DNA polymerase type-C family. DnaE2 subfamily.</text>
</comment>
<keyword evidence="17" id="KW-1185">Reference proteome</keyword>
<keyword evidence="10 13" id="KW-0239">DNA-directed DNA polymerase</keyword>
<feature type="region of interest" description="Disordered" evidence="14">
    <location>
        <begin position="185"/>
        <end position="253"/>
    </location>
</feature>
<accession>A0ABV0CU45</accession>
<dbReference type="InterPro" id="IPR011708">
    <property type="entry name" value="DNA_pol3_alpha_NTPase_dom"/>
</dbReference>
<comment type="function">
    <text evidence="13">DNA polymerase involved in damage-induced mutagenesis and translesion synthesis (TLS). It is not the major replicative DNA polymerase.</text>
</comment>
<feature type="domain" description="Polymerase/histidinol phosphatase N-terminal" evidence="15">
    <location>
        <begin position="29"/>
        <end position="96"/>
    </location>
</feature>